<dbReference type="InterPro" id="IPR035919">
    <property type="entry name" value="EAL_sf"/>
</dbReference>
<dbReference type="PANTHER" id="PTHR44757:SF2">
    <property type="entry name" value="BIOFILM ARCHITECTURE MAINTENANCE PROTEIN MBAA"/>
    <property type="match status" value="1"/>
</dbReference>
<keyword evidence="1" id="KW-1133">Transmembrane helix</keyword>
<feature type="transmembrane region" description="Helical" evidence="1">
    <location>
        <begin position="148"/>
        <end position="170"/>
    </location>
</feature>
<gene>
    <name evidence="4" type="ORF">HNR19_003659</name>
</gene>
<dbReference type="Pfam" id="PF00990">
    <property type="entry name" value="GGDEF"/>
    <property type="match status" value="1"/>
</dbReference>
<evidence type="ECO:0000259" key="3">
    <source>
        <dbReference type="PROSITE" id="PS50887"/>
    </source>
</evidence>
<comment type="caution">
    <text evidence="4">The sequence shown here is derived from an EMBL/GenBank/DDBJ whole genome shotgun (WGS) entry which is preliminary data.</text>
</comment>
<dbReference type="EMBL" id="JACCFP010000001">
    <property type="protein sequence ID" value="NYJ02961.1"/>
    <property type="molecule type" value="Genomic_DNA"/>
</dbReference>
<dbReference type="InterPro" id="IPR000160">
    <property type="entry name" value="GGDEF_dom"/>
</dbReference>
<evidence type="ECO:0000256" key="1">
    <source>
        <dbReference type="SAM" id="Phobius"/>
    </source>
</evidence>
<dbReference type="Gene3D" id="3.20.20.450">
    <property type="entry name" value="EAL domain"/>
    <property type="match status" value="1"/>
</dbReference>
<dbReference type="InterPro" id="IPR029787">
    <property type="entry name" value="Nucleotide_cyclase"/>
</dbReference>
<dbReference type="AlphaFoldDB" id="A0A853C741"/>
<dbReference type="InterPro" id="IPR052155">
    <property type="entry name" value="Biofilm_reg_signaling"/>
</dbReference>
<dbReference type="PANTHER" id="PTHR44757">
    <property type="entry name" value="DIGUANYLATE CYCLASE DGCP"/>
    <property type="match status" value="1"/>
</dbReference>
<feature type="domain" description="GGDEF" evidence="3">
    <location>
        <begin position="375"/>
        <end position="506"/>
    </location>
</feature>
<feature type="transmembrane region" description="Helical" evidence="1">
    <location>
        <begin position="116"/>
        <end position="136"/>
    </location>
</feature>
<feature type="transmembrane region" description="Helical" evidence="1">
    <location>
        <begin position="177"/>
        <end position="196"/>
    </location>
</feature>
<dbReference type="NCBIfam" id="TIGR00254">
    <property type="entry name" value="GGDEF"/>
    <property type="match status" value="1"/>
</dbReference>
<dbReference type="PROSITE" id="PS50883">
    <property type="entry name" value="EAL"/>
    <property type="match status" value="1"/>
</dbReference>
<dbReference type="SMART" id="SM00052">
    <property type="entry name" value="EAL"/>
    <property type="match status" value="1"/>
</dbReference>
<sequence>MTSPPPGTATEPLAERFHVLVCLAGLAVFAVAAVETARSGVTTPSTAVITILLIVVVARVPLILDRDDGAGIEVGFDSSILMFLLCTHDAHEALAIWSVGVLATQLTSGKRWPAKVFNTGVGILAGALATGVLDMVRAEMIGAPRELIAVALGATAYFLTDYVLSAIAVWLQSGARFWPLLVNGGTAFAFGCFVPFDTLGYLGAVVYRDHPWWTQAILAIPLVTLLVATRAVTRGRENARRLTVLFDASVRAQRYTTRDAVLTGLVEDGRRLLKLKDVDIRATAPGDGEIGAAVQRGTECWIVARATDRARSTVAADQEALRALAAVASDAWSRIELNEEMVHVARHDPLTDLPNRGILVDKVNAALEAARIDGRSVALIFFDLDGFKPINDRFGHATGDQVLIELARRIRACLGEHDEVARVGGDEFAILVDGHGTADPDPLWARTLAAIEAGIDVPGQQIHLSASAGVAYGGAGDSAESLLRRADLAMYEAKSAGSSDLVVYDDAIGRRRLGRLVLADDLRAAVAEGEIDVVYQPIVAVDDLKVVGFEALARWQRDGKQIRPDLFISVAEENGLIVPLGDVVLAKVATDVGALRVGAGSGPPTVTVNVSPSQLLHPGFVASVETAVAAARPFPLVLEITEREDVTLTAGVLDAMSTIAAMGVRFAVDDFGVGFSSMSYLTDLPVSFVKVDASLTAGIDVDERARTLLRSVAVMGQTLGLGVVVEGIERESQLATLREDTTGLTAQGYLFHRPMPVGELRRVLGEQVDAGAGGFEARR</sequence>
<feature type="transmembrane region" description="Helical" evidence="1">
    <location>
        <begin position="17"/>
        <end position="34"/>
    </location>
</feature>
<dbReference type="Gene3D" id="3.30.70.270">
    <property type="match status" value="1"/>
</dbReference>
<dbReference type="CDD" id="cd01949">
    <property type="entry name" value="GGDEF"/>
    <property type="match status" value="1"/>
</dbReference>
<dbReference type="Proteomes" id="UP000530424">
    <property type="component" value="Unassembled WGS sequence"/>
</dbReference>
<dbReference type="RefSeq" id="WP_179669264.1">
    <property type="nucleotide sequence ID" value="NZ_JACCFP010000001.1"/>
</dbReference>
<dbReference type="CDD" id="cd01948">
    <property type="entry name" value="EAL"/>
    <property type="match status" value="1"/>
</dbReference>
<name>A0A853C741_9ACTN</name>
<keyword evidence="1" id="KW-0472">Membrane</keyword>
<dbReference type="Pfam" id="PF00563">
    <property type="entry name" value="EAL"/>
    <property type="match status" value="1"/>
</dbReference>
<feature type="transmembrane region" description="Helical" evidence="1">
    <location>
        <begin position="46"/>
        <end position="64"/>
    </location>
</feature>
<dbReference type="SUPFAM" id="SSF141868">
    <property type="entry name" value="EAL domain-like"/>
    <property type="match status" value="1"/>
</dbReference>
<dbReference type="PROSITE" id="PS50887">
    <property type="entry name" value="GGDEF"/>
    <property type="match status" value="1"/>
</dbReference>
<evidence type="ECO:0000313" key="5">
    <source>
        <dbReference type="Proteomes" id="UP000530424"/>
    </source>
</evidence>
<dbReference type="SMART" id="SM00267">
    <property type="entry name" value="GGDEF"/>
    <property type="match status" value="1"/>
</dbReference>
<proteinExistence type="predicted"/>
<evidence type="ECO:0000259" key="2">
    <source>
        <dbReference type="PROSITE" id="PS50883"/>
    </source>
</evidence>
<keyword evidence="1" id="KW-0812">Transmembrane</keyword>
<feature type="domain" description="EAL" evidence="2">
    <location>
        <begin position="515"/>
        <end position="768"/>
    </location>
</feature>
<organism evidence="4 5">
    <name type="scientific">Nocardioides thalensis</name>
    <dbReference type="NCBI Taxonomy" id="1914755"/>
    <lineage>
        <taxon>Bacteria</taxon>
        <taxon>Bacillati</taxon>
        <taxon>Actinomycetota</taxon>
        <taxon>Actinomycetes</taxon>
        <taxon>Propionibacteriales</taxon>
        <taxon>Nocardioidaceae</taxon>
        <taxon>Nocardioides</taxon>
    </lineage>
</organism>
<accession>A0A853C741</accession>
<protein>
    <submittedName>
        <fullName evidence="4">Diguanylate cyclase (GGDEF)-like protein</fullName>
    </submittedName>
</protein>
<reference evidence="4 5" key="1">
    <citation type="submission" date="2020-07" db="EMBL/GenBank/DDBJ databases">
        <title>Sequencing the genomes of 1000 actinobacteria strains.</title>
        <authorList>
            <person name="Klenk H.-P."/>
        </authorList>
    </citation>
    <scope>NUCLEOTIDE SEQUENCE [LARGE SCALE GENOMIC DNA]</scope>
    <source>
        <strain evidence="4 5">DSM 103833</strain>
    </source>
</reference>
<feature type="transmembrane region" description="Helical" evidence="1">
    <location>
        <begin position="212"/>
        <end position="232"/>
    </location>
</feature>
<evidence type="ECO:0000313" key="4">
    <source>
        <dbReference type="EMBL" id="NYJ02961.1"/>
    </source>
</evidence>
<dbReference type="InterPro" id="IPR001633">
    <property type="entry name" value="EAL_dom"/>
</dbReference>
<keyword evidence="5" id="KW-1185">Reference proteome</keyword>
<dbReference type="InterPro" id="IPR043128">
    <property type="entry name" value="Rev_trsase/Diguanyl_cyclase"/>
</dbReference>
<dbReference type="SUPFAM" id="SSF55073">
    <property type="entry name" value="Nucleotide cyclase"/>
    <property type="match status" value="1"/>
</dbReference>